<protein>
    <recommendedName>
        <fullName evidence="3">Phage recombination protein Bet</fullName>
    </recommendedName>
</protein>
<accession>A0A1B1UD32</accession>
<evidence type="ECO:0000313" key="2">
    <source>
        <dbReference type="Proteomes" id="UP000092839"/>
    </source>
</evidence>
<evidence type="ECO:0008006" key="3">
    <source>
        <dbReference type="Google" id="ProtNLM"/>
    </source>
</evidence>
<organism evidence="1 2">
    <name type="scientific">Bradyrhizobium icense</name>
    <dbReference type="NCBI Taxonomy" id="1274631"/>
    <lineage>
        <taxon>Bacteria</taxon>
        <taxon>Pseudomonadati</taxon>
        <taxon>Pseudomonadota</taxon>
        <taxon>Alphaproteobacteria</taxon>
        <taxon>Hyphomicrobiales</taxon>
        <taxon>Nitrobacteraceae</taxon>
        <taxon>Bradyrhizobium</taxon>
    </lineage>
</organism>
<dbReference type="KEGG" id="bic:LMTR13_11290"/>
<dbReference type="GO" id="GO:0006259">
    <property type="term" value="P:DNA metabolic process"/>
    <property type="evidence" value="ECO:0007669"/>
    <property type="project" value="InterPro"/>
</dbReference>
<dbReference type="AlphaFoldDB" id="A0A1B1UD32"/>
<sequence>MSNAVAIKPQGRSVLIDMATRFGMEPQAFEATVRATCIQKASREEFAAFLLVAKEYGLNPLTKEIYAFPAKGGGIVPVVSIDGWINLVNSHKACDGFEFDMEHGEGGELISCTCRMFRKDRGRPVTVTEYLSECKRGTEPWKMQHRMLRHKAMIQAARYAFGFSGIYDEDEGEKIAEMRDVTPQDEPPAPPAAPTEAKAAEQAVPVIETEVIPPTAKADGLPNAAKDSDGFVRAVMARFAEATDGDQLNDLWETLVEPNKEHLFPPDEEDLLGAYRRREGELV</sequence>
<keyword evidence="2" id="KW-1185">Reference proteome</keyword>
<gene>
    <name evidence="1" type="ORF">LMTR13_11290</name>
</gene>
<reference evidence="1 2" key="1">
    <citation type="submission" date="2016-07" db="EMBL/GenBank/DDBJ databases">
        <title>Complete genome sequence of Bradyrhizobium icense LMTR 13T, a potential inoculant strain isolated from lima bean (Phaseolus lunatus) in Peru.</title>
        <authorList>
            <person name="Ormeno-Orrillo E."/>
            <person name="Duran D."/>
            <person name="Rogel M.A."/>
            <person name="Rey L."/>
            <person name="Imperial J."/>
            <person name="Ruiz-Argueso T."/>
            <person name="Martinez-Romero E."/>
        </authorList>
    </citation>
    <scope>NUCLEOTIDE SEQUENCE [LARGE SCALE GENOMIC DNA]</scope>
    <source>
        <strain evidence="1 2">LMTR 13</strain>
    </source>
</reference>
<dbReference type="EMBL" id="CP016428">
    <property type="protein sequence ID" value="ANW00663.1"/>
    <property type="molecule type" value="Genomic_DNA"/>
</dbReference>
<dbReference type="STRING" id="1274631.LMTR13_11290"/>
<dbReference type="GO" id="GO:0003677">
    <property type="term" value="F:DNA binding"/>
    <property type="evidence" value="ECO:0007669"/>
    <property type="project" value="InterPro"/>
</dbReference>
<dbReference type="OrthoDB" id="8909920at2"/>
<evidence type="ECO:0000313" key="1">
    <source>
        <dbReference type="EMBL" id="ANW00663.1"/>
    </source>
</evidence>
<dbReference type="Proteomes" id="UP000092839">
    <property type="component" value="Chromosome"/>
</dbReference>
<dbReference type="InterPro" id="IPR018330">
    <property type="entry name" value="RecT_fam"/>
</dbReference>
<dbReference type="Pfam" id="PF03837">
    <property type="entry name" value="RecT"/>
    <property type="match status" value="1"/>
</dbReference>
<proteinExistence type="predicted"/>
<name>A0A1B1UD32_9BRAD</name>